<sequence length="117" mass="14022">MKYTYTTNPYKQKGVNNFYGVEYDSIPEGEKSLIEIGWGGWTVKEVQNLIDKTKSLEGEDYFDYIVEGSELRICIDNEYVLFFDWRTETIDEDFRWTTIKFLDFMESFKLFLEENGR</sequence>
<evidence type="ECO:0000313" key="2">
    <source>
        <dbReference type="Proteomes" id="UP001232001"/>
    </source>
</evidence>
<keyword evidence="2" id="KW-1185">Reference proteome</keyword>
<dbReference type="EMBL" id="CP122539">
    <property type="protein sequence ID" value="WGH74766.1"/>
    <property type="molecule type" value="Genomic_DNA"/>
</dbReference>
<accession>A0ABY8L0F7</accession>
<evidence type="ECO:0008006" key="3">
    <source>
        <dbReference type="Google" id="ProtNLM"/>
    </source>
</evidence>
<gene>
    <name evidence="1" type="ORF">P8625_11825</name>
</gene>
<dbReference type="Proteomes" id="UP001232001">
    <property type="component" value="Chromosome"/>
</dbReference>
<reference evidence="1 2" key="1">
    <citation type="submission" date="2023-04" db="EMBL/GenBank/DDBJ databases">
        <title>Tenacibaculum tangerinum sp. nov., isolated from sea tidal flat of South Korea.</title>
        <authorList>
            <person name="Lee S.H."/>
            <person name="Kim J.-J."/>
        </authorList>
    </citation>
    <scope>NUCLEOTIDE SEQUENCE [LARGE SCALE GENOMIC DNA]</scope>
    <source>
        <strain evidence="1 2">GRR-S3-23</strain>
    </source>
</reference>
<proteinExistence type="predicted"/>
<name>A0ABY8L0F7_9FLAO</name>
<dbReference type="RefSeq" id="WP_279650660.1">
    <property type="nucleotide sequence ID" value="NZ_CP122539.1"/>
</dbReference>
<dbReference type="SUPFAM" id="SSF48425">
    <property type="entry name" value="Sec7 domain"/>
    <property type="match status" value="1"/>
</dbReference>
<protein>
    <recommendedName>
        <fullName evidence="3">DUF4268 domain-containing protein</fullName>
    </recommendedName>
</protein>
<dbReference type="InterPro" id="IPR035999">
    <property type="entry name" value="Sec7_dom_sf"/>
</dbReference>
<evidence type="ECO:0000313" key="1">
    <source>
        <dbReference type="EMBL" id="WGH74766.1"/>
    </source>
</evidence>
<organism evidence="1 2">
    <name type="scientific">Tenacibaculum tangerinum</name>
    <dbReference type="NCBI Taxonomy" id="3038772"/>
    <lineage>
        <taxon>Bacteria</taxon>
        <taxon>Pseudomonadati</taxon>
        <taxon>Bacteroidota</taxon>
        <taxon>Flavobacteriia</taxon>
        <taxon>Flavobacteriales</taxon>
        <taxon>Flavobacteriaceae</taxon>
        <taxon>Tenacibaculum</taxon>
    </lineage>
</organism>